<evidence type="ECO:0000313" key="3">
    <source>
        <dbReference type="Proteomes" id="UP000828390"/>
    </source>
</evidence>
<evidence type="ECO:0000256" key="1">
    <source>
        <dbReference type="SAM" id="MobiDB-lite"/>
    </source>
</evidence>
<organism evidence="2 3">
    <name type="scientific">Dreissena polymorpha</name>
    <name type="common">Zebra mussel</name>
    <name type="synonym">Mytilus polymorpha</name>
    <dbReference type="NCBI Taxonomy" id="45954"/>
    <lineage>
        <taxon>Eukaryota</taxon>
        <taxon>Metazoa</taxon>
        <taxon>Spiralia</taxon>
        <taxon>Lophotrochozoa</taxon>
        <taxon>Mollusca</taxon>
        <taxon>Bivalvia</taxon>
        <taxon>Autobranchia</taxon>
        <taxon>Heteroconchia</taxon>
        <taxon>Euheterodonta</taxon>
        <taxon>Imparidentia</taxon>
        <taxon>Neoheterodontei</taxon>
        <taxon>Myida</taxon>
        <taxon>Dreissenoidea</taxon>
        <taxon>Dreissenidae</taxon>
        <taxon>Dreissena</taxon>
    </lineage>
</organism>
<comment type="caution">
    <text evidence="2">The sequence shown here is derived from an EMBL/GenBank/DDBJ whole genome shotgun (WGS) entry which is preliminary data.</text>
</comment>
<reference evidence="2" key="2">
    <citation type="submission" date="2020-11" db="EMBL/GenBank/DDBJ databases">
        <authorList>
            <person name="McCartney M.A."/>
            <person name="Auch B."/>
            <person name="Kono T."/>
            <person name="Mallez S."/>
            <person name="Becker A."/>
            <person name="Gohl D.M."/>
            <person name="Silverstein K.A.T."/>
            <person name="Koren S."/>
            <person name="Bechman K.B."/>
            <person name="Herman A."/>
            <person name="Abrahante J.E."/>
            <person name="Garbe J."/>
        </authorList>
    </citation>
    <scope>NUCLEOTIDE SEQUENCE</scope>
    <source>
        <strain evidence="2">Duluth1</strain>
        <tissue evidence="2">Whole animal</tissue>
    </source>
</reference>
<feature type="compositionally biased region" description="Polar residues" evidence="1">
    <location>
        <begin position="28"/>
        <end position="62"/>
    </location>
</feature>
<dbReference type="EMBL" id="JAIWYP010000008">
    <property type="protein sequence ID" value="KAH3790688.1"/>
    <property type="molecule type" value="Genomic_DNA"/>
</dbReference>
<proteinExistence type="predicted"/>
<keyword evidence="3" id="KW-1185">Reference proteome</keyword>
<reference evidence="2" key="1">
    <citation type="journal article" date="2019" name="bioRxiv">
        <title>The Genome of the Zebra Mussel, Dreissena polymorpha: A Resource for Invasive Species Research.</title>
        <authorList>
            <person name="McCartney M.A."/>
            <person name="Auch B."/>
            <person name="Kono T."/>
            <person name="Mallez S."/>
            <person name="Zhang Y."/>
            <person name="Obille A."/>
            <person name="Becker A."/>
            <person name="Abrahante J.E."/>
            <person name="Garbe J."/>
            <person name="Badalamenti J.P."/>
            <person name="Herman A."/>
            <person name="Mangelson H."/>
            <person name="Liachko I."/>
            <person name="Sullivan S."/>
            <person name="Sone E.D."/>
            <person name="Koren S."/>
            <person name="Silverstein K.A.T."/>
            <person name="Beckman K.B."/>
            <person name="Gohl D.M."/>
        </authorList>
    </citation>
    <scope>NUCLEOTIDE SEQUENCE</scope>
    <source>
        <strain evidence="2">Duluth1</strain>
        <tissue evidence="2">Whole animal</tissue>
    </source>
</reference>
<feature type="region of interest" description="Disordered" evidence="1">
    <location>
        <begin position="26"/>
        <end position="62"/>
    </location>
</feature>
<protein>
    <submittedName>
        <fullName evidence="2">Uncharacterized protein</fullName>
    </submittedName>
</protein>
<dbReference type="Proteomes" id="UP000828390">
    <property type="component" value="Unassembled WGS sequence"/>
</dbReference>
<gene>
    <name evidence="2" type="ORF">DPMN_168895</name>
</gene>
<accession>A0A9D4F2T0</accession>
<dbReference type="AlphaFoldDB" id="A0A9D4F2T0"/>
<sequence length="92" mass="10543">MWFNTTSIRTNPAATRRQHGRLYRRVTTEPQTYTAETQINTDQQGTESTLQRHGQTRNQHGPNTICTRPIVTCITEGCVLIIQPFCNQILKV</sequence>
<evidence type="ECO:0000313" key="2">
    <source>
        <dbReference type="EMBL" id="KAH3790688.1"/>
    </source>
</evidence>
<name>A0A9D4F2T0_DREPO</name>